<name>A0ABW2TY42_9PSEU</name>
<evidence type="ECO:0000313" key="3">
    <source>
        <dbReference type="Proteomes" id="UP001596512"/>
    </source>
</evidence>
<protein>
    <recommendedName>
        <fullName evidence="4">Pentapeptide repeat-containing protein</fullName>
    </recommendedName>
</protein>
<comment type="caution">
    <text evidence="2">The sequence shown here is derived from an EMBL/GenBank/DDBJ whole genome shotgun (WGS) entry which is preliminary data.</text>
</comment>
<keyword evidence="1" id="KW-1133">Transmembrane helix</keyword>
<proteinExistence type="predicted"/>
<keyword evidence="3" id="KW-1185">Reference proteome</keyword>
<organism evidence="2 3">
    <name type="scientific">Actinokineospora soli</name>
    <dbReference type="NCBI Taxonomy" id="1048753"/>
    <lineage>
        <taxon>Bacteria</taxon>
        <taxon>Bacillati</taxon>
        <taxon>Actinomycetota</taxon>
        <taxon>Actinomycetes</taxon>
        <taxon>Pseudonocardiales</taxon>
        <taxon>Pseudonocardiaceae</taxon>
        <taxon>Actinokineospora</taxon>
    </lineage>
</organism>
<evidence type="ECO:0008006" key="4">
    <source>
        <dbReference type="Google" id="ProtNLM"/>
    </source>
</evidence>
<feature type="transmembrane region" description="Helical" evidence="1">
    <location>
        <begin position="6"/>
        <end position="22"/>
    </location>
</feature>
<dbReference type="Proteomes" id="UP001596512">
    <property type="component" value="Unassembled WGS sequence"/>
</dbReference>
<feature type="transmembrane region" description="Helical" evidence="1">
    <location>
        <begin position="63"/>
        <end position="80"/>
    </location>
</feature>
<keyword evidence="1" id="KW-0472">Membrane</keyword>
<accession>A0ABW2TY42</accession>
<dbReference type="EMBL" id="JBHTEY010000004">
    <property type="protein sequence ID" value="MFC7618289.1"/>
    <property type="molecule type" value="Genomic_DNA"/>
</dbReference>
<evidence type="ECO:0000256" key="1">
    <source>
        <dbReference type="SAM" id="Phobius"/>
    </source>
</evidence>
<sequence length="295" mass="32186">MGLVFLIAGAVLFTASVPLFLYSRRATTLRLQATVLLSAGMLGLVTGWLLTEPGANRGEALKTGGLAAGAVVALYALWLNDRRRRWDEAKLEHDRERVSDERFARAVELLGAEADQVRVGAMHALAGLARVEERYVQTVLEILCSYLRRPFDYPAGDPHERVVRTTAQRLIRDLLPKADDPAARTYHLDLTGAELAYFDISERVIGTLTMRSAKLHESNSLWGCQIRGSAWFTGADSPGILHAHDTAFQKKAWFSGFTATGPVRLARSTFAGPVKTAGAQVSECDVDLHGLATVG</sequence>
<keyword evidence="1" id="KW-0812">Transmembrane</keyword>
<evidence type="ECO:0000313" key="2">
    <source>
        <dbReference type="EMBL" id="MFC7618289.1"/>
    </source>
</evidence>
<reference evidence="3" key="1">
    <citation type="journal article" date="2019" name="Int. J. Syst. Evol. Microbiol.">
        <title>The Global Catalogue of Microorganisms (GCM) 10K type strain sequencing project: providing services to taxonomists for standard genome sequencing and annotation.</title>
        <authorList>
            <consortium name="The Broad Institute Genomics Platform"/>
            <consortium name="The Broad Institute Genome Sequencing Center for Infectious Disease"/>
            <person name="Wu L."/>
            <person name="Ma J."/>
        </authorList>
    </citation>
    <scope>NUCLEOTIDE SEQUENCE [LARGE SCALE GENOMIC DNA]</scope>
    <source>
        <strain evidence="3">JCM 17695</strain>
    </source>
</reference>
<feature type="transmembrane region" description="Helical" evidence="1">
    <location>
        <begin position="34"/>
        <end position="51"/>
    </location>
</feature>
<gene>
    <name evidence="2" type="ORF">ACFQV2_37885</name>
</gene>